<accession>B4IRT5</accession>
<feature type="compositionally biased region" description="Low complexity" evidence="1">
    <location>
        <begin position="16"/>
        <end position="27"/>
    </location>
</feature>
<feature type="compositionally biased region" description="Polar residues" evidence="1">
    <location>
        <begin position="1"/>
        <end position="11"/>
    </location>
</feature>
<gene>
    <name evidence="2" type="primary">Dper\GL18408</name>
    <name evidence="2" type="ORF">Dper_GL18408</name>
</gene>
<proteinExistence type="predicted"/>
<keyword evidence="3" id="KW-1185">Reference proteome</keyword>
<protein>
    <submittedName>
        <fullName evidence="2">GL18408</fullName>
    </submittedName>
</protein>
<dbReference type="STRING" id="7234.B4IRT5"/>
<dbReference type="PANTHER" id="PTHR22963">
    <property type="entry name" value="ENDOGLIN-RELATED"/>
    <property type="match status" value="1"/>
</dbReference>
<evidence type="ECO:0000256" key="1">
    <source>
        <dbReference type="SAM" id="MobiDB-lite"/>
    </source>
</evidence>
<dbReference type="AlphaFoldDB" id="B4IRT5"/>
<evidence type="ECO:0000313" key="3">
    <source>
        <dbReference type="Proteomes" id="UP000008744"/>
    </source>
</evidence>
<evidence type="ECO:0000313" key="2">
    <source>
        <dbReference type="EMBL" id="EDW38783.1"/>
    </source>
</evidence>
<dbReference type="OrthoDB" id="4405280at2759"/>
<dbReference type="PhylomeDB" id="B4IRT5"/>
<dbReference type="PANTHER" id="PTHR22963:SF38">
    <property type="entry name" value="LP13770P"/>
    <property type="match status" value="1"/>
</dbReference>
<name>B4IRT5_DROPE</name>
<dbReference type="HOGENOM" id="CLU_1671161_0_0_1"/>
<reference evidence="2 3" key="1">
    <citation type="journal article" date="2007" name="Nature">
        <title>Evolution of genes and genomes on the Drosophila phylogeny.</title>
        <authorList>
            <consortium name="Drosophila 12 Genomes Consortium"/>
            <person name="Clark A.G."/>
            <person name="Eisen M.B."/>
            <person name="Smith D.R."/>
            <person name="Bergman C.M."/>
            <person name="Oliver B."/>
            <person name="Markow T.A."/>
            <person name="Kaufman T.C."/>
            <person name="Kellis M."/>
            <person name="Gelbart W."/>
            <person name="Iyer V.N."/>
            <person name="Pollard D.A."/>
            <person name="Sackton T.B."/>
            <person name="Larracuente A.M."/>
            <person name="Singh N.D."/>
            <person name="Abad J.P."/>
            <person name="Abt D.N."/>
            <person name="Adryan B."/>
            <person name="Aguade M."/>
            <person name="Akashi H."/>
            <person name="Anderson W.W."/>
            <person name="Aquadro C.F."/>
            <person name="Ardell D.H."/>
            <person name="Arguello R."/>
            <person name="Artieri C.G."/>
            <person name="Barbash D.A."/>
            <person name="Barker D."/>
            <person name="Barsanti P."/>
            <person name="Batterham P."/>
            <person name="Batzoglou S."/>
            <person name="Begun D."/>
            <person name="Bhutkar A."/>
            <person name="Blanco E."/>
            <person name="Bosak S.A."/>
            <person name="Bradley R.K."/>
            <person name="Brand A.D."/>
            <person name="Brent M.R."/>
            <person name="Brooks A.N."/>
            <person name="Brown R.H."/>
            <person name="Butlin R.K."/>
            <person name="Caggese C."/>
            <person name="Calvi B.R."/>
            <person name="Bernardo de Carvalho A."/>
            <person name="Caspi A."/>
            <person name="Castrezana S."/>
            <person name="Celniker S.E."/>
            <person name="Chang J.L."/>
            <person name="Chapple C."/>
            <person name="Chatterji S."/>
            <person name="Chinwalla A."/>
            <person name="Civetta A."/>
            <person name="Clifton S.W."/>
            <person name="Comeron J.M."/>
            <person name="Costello J.C."/>
            <person name="Coyne J.A."/>
            <person name="Daub J."/>
            <person name="David R.G."/>
            <person name="Delcher A.L."/>
            <person name="Delehaunty K."/>
            <person name="Do C.B."/>
            <person name="Ebling H."/>
            <person name="Edwards K."/>
            <person name="Eickbush T."/>
            <person name="Evans J.D."/>
            <person name="Filipski A."/>
            <person name="Findeiss S."/>
            <person name="Freyhult E."/>
            <person name="Fulton L."/>
            <person name="Fulton R."/>
            <person name="Garcia A.C."/>
            <person name="Gardiner A."/>
            <person name="Garfield D.A."/>
            <person name="Garvin B.E."/>
            <person name="Gibson G."/>
            <person name="Gilbert D."/>
            <person name="Gnerre S."/>
            <person name="Godfrey J."/>
            <person name="Good R."/>
            <person name="Gotea V."/>
            <person name="Gravely B."/>
            <person name="Greenberg A.J."/>
            <person name="Griffiths-Jones S."/>
            <person name="Gross S."/>
            <person name="Guigo R."/>
            <person name="Gustafson E.A."/>
            <person name="Haerty W."/>
            <person name="Hahn M.W."/>
            <person name="Halligan D.L."/>
            <person name="Halpern A.L."/>
            <person name="Halter G.M."/>
            <person name="Han M.V."/>
            <person name="Heger A."/>
            <person name="Hillier L."/>
            <person name="Hinrichs A.S."/>
            <person name="Holmes I."/>
            <person name="Hoskins R.A."/>
            <person name="Hubisz M.J."/>
            <person name="Hultmark D."/>
            <person name="Huntley M.A."/>
            <person name="Jaffe D.B."/>
            <person name="Jagadeeshan S."/>
            <person name="Jeck W.R."/>
            <person name="Johnson J."/>
            <person name="Jones C.D."/>
            <person name="Jordan W.C."/>
            <person name="Karpen G.H."/>
            <person name="Kataoka E."/>
            <person name="Keightley P.D."/>
            <person name="Kheradpour P."/>
            <person name="Kirkness E.F."/>
            <person name="Koerich L.B."/>
            <person name="Kristiansen K."/>
            <person name="Kudrna D."/>
            <person name="Kulathinal R.J."/>
            <person name="Kumar S."/>
            <person name="Kwok R."/>
            <person name="Lander E."/>
            <person name="Langley C.H."/>
            <person name="Lapoint R."/>
            <person name="Lazzaro B.P."/>
            <person name="Lee S.J."/>
            <person name="Levesque L."/>
            <person name="Li R."/>
            <person name="Lin C.F."/>
            <person name="Lin M.F."/>
            <person name="Lindblad-Toh K."/>
            <person name="Llopart A."/>
            <person name="Long M."/>
            <person name="Low L."/>
            <person name="Lozovsky E."/>
            <person name="Lu J."/>
            <person name="Luo M."/>
            <person name="Machado C.A."/>
            <person name="Makalowski W."/>
            <person name="Marzo M."/>
            <person name="Matsuda M."/>
            <person name="Matzkin L."/>
            <person name="McAllister B."/>
            <person name="McBride C.S."/>
            <person name="McKernan B."/>
            <person name="McKernan K."/>
            <person name="Mendez-Lago M."/>
            <person name="Minx P."/>
            <person name="Mollenhauer M.U."/>
            <person name="Montooth K."/>
            <person name="Mount S.M."/>
            <person name="Mu X."/>
            <person name="Myers E."/>
            <person name="Negre B."/>
            <person name="Newfeld S."/>
            <person name="Nielsen R."/>
            <person name="Noor M.A."/>
            <person name="O'Grady P."/>
            <person name="Pachter L."/>
            <person name="Papaceit M."/>
            <person name="Parisi M.J."/>
            <person name="Parisi M."/>
            <person name="Parts L."/>
            <person name="Pedersen J.S."/>
            <person name="Pesole G."/>
            <person name="Phillippy A.M."/>
            <person name="Ponting C.P."/>
            <person name="Pop M."/>
            <person name="Porcelli D."/>
            <person name="Powell J.R."/>
            <person name="Prohaska S."/>
            <person name="Pruitt K."/>
            <person name="Puig M."/>
            <person name="Quesneville H."/>
            <person name="Ram K.R."/>
            <person name="Rand D."/>
            <person name="Rasmussen M.D."/>
            <person name="Reed L.K."/>
            <person name="Reenan R."/>
            <person name="Reily A."/>
            <person name="Remington K.A."/>
            <person name="Rieger T.T."/>
            <person name="Ritchie M.G."/>
            <person name="Robin C."/>
            <person name="Rogers Y.H."/>
            <person name="Rohde C."/>
            <person name="Rozas J."/>
            <person name="Rubenfield M.J."/>
            <person name="Ruiz A."/>
            <person name="Russo S."/>
            <person name="Salzberg S.L."/>
            <person name="Sanchez-Gracia A."/>
            <person name="Saranga D.J."/>
            <person name="Sato H."/>
            <person name="Schaeffer S.W."/>
            <person name="Schatz M.C."/>
            <person name="Schlenke T."/>
            <person name="Schwartz R."/>
            <person name="Segarra C."/>
            <person name="Singh R.S."/>
            <person name="Sirot L."/>
            <person name="Sirota M."/>
            <person name="Sisneros N.B."/>
            <person name="Smith C.D."/>
            <person name="Smith T.F."/>
            <person name="Spieth J."/>
            <person name="Stage D.E."/>
            <person name="Stark A."/>
            <person name="Stephan W."/>
            <person name="Strausberg R.L."/>
            <person name="Strempel S."/>
            <person name="Sturgill D."/>
            <person name="Sutton G."/>
            <person name="Sutton G.G."/>
            <person name="Tao W."/>
            <person name="Teichmann S."/>
            <person name="Tobari Y.N."/>
            <person name="Tomimura Y."/>
            <person name="Tsolas J.M."/>
            <person name="Valente V.L."/>
            <person name="Venter E."/>
            <person name="Venter J.C."/>
            <person name="Vicario S."/>
            <person name="Vieira F.G."/>
            <person name="Vilella A.J."/>
            <person name="Villasante A."/>
            <person name="Walenz B."/>
            <person name="Wang J."/>
            <person name="Wasserman M."/>
            <person name="Watts T."/>
            <person name="Wilson D."/>
            <person name="Wilson R.K."/>
            <person name="Wing R.A."/>
            <person name="Wolfner M.F."/>
            <person name="Wong A."/>
            <person name="Wong G.K."/>
            <person name="Wu C.I."/>
            <person name="Wu G."/>
            <person name="Yamamoto D."/>
            <person name="Yang H.P."/>
            <person name="Yang S.P."/>
            <person name="Yorke J.A."/>
            <person name="Yoshida K."/>
            <person name="Zdobnov E."/>
            <person name="Zhang P."/>
            <person name="Zhang Y."/>
            <person name="Zimin A.V."/>
            <person name="Baldwin J."/>
            <person name="Abdouelleil A."/>
            <person name="Abdulkadir J."/>
            <person name="Abebe A."/>
            <person name="Abera B."/>
            <person name="Abreu J."/>
            <person name="Acer S.C."/>
            <person name="Aftuck L."/>
            <person name="Alexander A."/>
            <person name="An P."/>
            <person name="Anderson E."/>
            <person name="Anderson S."/>
            <person name="Arachi H."/>
            <person name="Azer M."/>
            <person name="Bachantsang P."/>
            <person name="Barry A."/>
            <person name="Bayul T."/>
            <person name="Berlin A."/>
            <person name="Bessette D."/>
            <person name="Bloom T."/>
            <person name="Blye J."/>
            <person name="Boguslavskiy L."/>
            <person name="Bonnet C."/>
            <person name="Boukhgalter B."/>
            <person name="Bourzgui I."/>
            <person name="Brown A."/>
            <person name="Cahill P."/>
            <person name="Channer S."/>
            <person name="Cheshatsang Y."/>
            <person name="Chuda L."/>
            <person name="Citroen M."/>
            <person name="Collymore A."/>
            <person name="Cooke P."/>
            <person name="Costello M."/>
            <person name="D'Aco K."/>
            <person name="Daza R."/>
            <person name="De Haan G."/>
            <person name="DeGray S."/>
            <person name="DeMaso C."/>
            <person name="Dhargay N."/>
            <person name="Dooley K."/>
            <person name="Dooley E."/>
            <person name="Doricent M."/>
            <person name="Dorje P."/>
            <person name="Dorjee K."/>
            <person name="Dupes A."/>
            <person name="Elong R."/>
            <person name="Falk J."/>
            <person name="Farina A."/>
            <person name="Faro S."/>
            <person name="Ferguson D."/>
            <person name="Fisher S."/>
            <person name="Foley C.D."/>
            <person name="Franke A."/>
            <person name="Friedrich D."/>
            <person name="Gadbois L."/>
            <person name="Gearin G."/>
            <person name="Gearin C.R."/>
            <person name="Giannoukos G."/>
            <person name="Goode T."/>
            <person name="Graham J."/>
            <person name="Grandbois E."/>
            <person name="Grewal S."/>
            <person name="Gyaltsen K."/>
            <person name="Hafez N."/>
            <person name="Hagos B."/>
            <person name="Hall J."/>
            <person name="Henson C."/>
            <person name="Hollinger A."/>
            <person name="Honan T."/>
            <person name="Huard M.D."/>
            <person name="Hughes L."/>
            <person name="Hurhula B."/>
            <person name="Husby M.E."/>
            <person name="Kamat A."/>
            <person name="Kanga B."/>
            <person name="Kashin S."/>
            <person name="Khazanovich D."/>
            <person name="Kisner P."/>
            <person name="Lance K."/>
            <person name="Lara M."/>
            <person name="Lee W."/>
            <person name="Lennon N."/>
            <person name="Letendre F."/>
            <person name="LeVine R."/>
            <person name="Lipovsky A."/>
            <person name="Liu X."/>
            <person name="Liu J."/>
            <person name="Liu S."/>
            <person name="Lokyitsang T."/>
            <person name="Lokyitsang Y."/>
            <person name="Lubonja R."/>
            <person name="Lui A."/>
            <person name="MacDonald P."/>
            <person name="Magnisalis V."/>
            <person name="Maru K."/>
            <person name="Matthews C."/>
            <person name="McCusker W."/>
            <person name="McDonough S."/>
            <person name="Mehta T."/>
            <person name="Meldrim J."/>
            <person name="Meneus L."/>
            <person name="Mihai O."/>
            <person name="Mihalev A."/>
            <person name="Mihova T."/>
            <person name="Mittelman R."/>
            <person name="Mlenga V."/>
            <person name="Montmayeur A."/>
            <person name="Mulrain L."/>
            <person name="Navidi A."/>
            <person name="Naylor J."/>
            <person name="Negash T."/>
            <person name="Nguyen T."/>
            <person name="Nguyen N."/>
            <person name="Nicol R."/>
            <person name="Norbu C."/>
            <person name="Norbu N."/>
            <person name="Novod N."/>
            <person name="O'Neill B."/>
            <person name="Osman S."/>
            <person name="Markiewicz E."/>
            <person name="Oyono O.L."/>
            <person name="Patti C."/>
            <person name="Phunkhang P."/>
            <person name="Pierre F."/>
            <person name="Priest M."/>
            <person name="Raghuraman S."/>
            <person name="Rege F."/>
            <person name="Reyes R."/>
            <person name="Rise C."/>
            <person name="Rogov P."/>
            <person name="Ross K."/>
            <person name="Ryan E."/>
            <person name="Settipalli S."/>
            <person name="Shea T."/>
            <person name="Sherpa N."/>
            <person name="Shi L."/>
            <person name="Shih D."/>
            <person name="Sparrow T."/>
            <person name="Spaulding J."/>
            <person name="Stalker J."/>
            <person name="Stange-Thomann N."/>
            <person name="Stavropoulos S."/>
            <person name="Stone C."/>
            <person name="Strader C."/>
            <person name="Tesfaye S."/>
            <person name="Thomson T."/>
            <person name="Thoulutsang Y."/>
            <person name="Thoulutsang D."/>
            <person name="Topham K."/>
            <person name="Topping I."/>
            <person name="Tsamla T."/>
            <person name="Vassiliev H."/>
            <person name="Vo A."/>
            <person name="Wangchuk T."/>
            <person name="Wangdi T."/>
            <person name="Weiand M."/>
            <person name="Wilkinson J."/>
            <person name="Wilson A."/>
            <person name="Yadav S."/>
            <person name="Young G."/>
            <person name="Yu Q."/>
            <person name="Zembek L."/>
            <person name="Zhong D."/>
            <person name="Zimmer A."/>
            <person name="Zwirko Z."/>
            <person name="Jaffe D.B."/>
            <person name="Alvarez P."/>
            <person name="Brockman W."/>
            <person name="Butler J."/>
            <person name="Chin C."/>
            <person name="Gnerre S."/>
            <person name="Grabherr M."/>
            <person name="Kleber M."/>
            <person name="Mauceli E."/>
            <person name="MacCallum I."/>
        </authorList>
    </citation>
    <scope>NUCLEOTIDE SEQUENCE [LARGE SCALE GENOMIC DNA]</scope>
    <source>
        <strain evidence="3">MSH-3 / Tucson 14011-0111.49</strain>
    </source>
</reference>
<dbReference type="EMBL" id="CH695960">
    <property type="protein sequence ID" value="EDW38783.1"/>
    <property type="molecule type" value="Genomic_DNA"/>
</dbReference>
<organism evidence="3">
    <name type="scientific">Drosophila persimilis</name>
    <name type="common">Fruit fly</name>
    <dbReference type="NCBI Taxonomy" id="7234"/>
    <lineage>
        <taxon>Eukaryota</taxon>
        <taxon>Metazoa</taxon>
        <taxon>Ecdysozoa</taxon>
        <taxon>Arthropoda</taxon>
        <taxon>Hexapoda</taxon>
        <taxon>Insecta</taxon>
        <taxon>Pterygota</taxon>
        <taxon>Neoptera</taxon>
        <taxon>Endopterygota</taxon>
        <taxon>Diptera</taxon>
        <taxon>Brachycera</taxon>
        <taxon>Muscomorpha</taxon>
        <taxon>Ephydroidea</taxon>
        <taxon>Drosophilidae</taxon>
        <taxon>Drosophila</taxon>
        <taxon>Sophophora</taxon>
    </lineage>
</organism>
<sequence>MKTTRLDTSNEVPDATTTWPTELPTTDGTTTEIYSTIIVPLGGNNATTTTDISLINPCTVDTNCAPNEHCKLGNCQPPGTPKTPEPCQSNNDCIESEACYMGLCQDPCDFAKICAASAKCTAKSHRPICTCPQGHEGNPMVKCVPTETSSKTLIELIN</sequence>
<dbReference type="Proteomes" id="UP000008744">
    <property type="component" value="Unassembled WGS sequence"/>
</dbReference>
<feature type="region of interest" description="Disordered" evidence="1">
    <location>
        <begin position="1"/>
        <end position="27"/>
    </location>
</feature>